<evidence type="ECO:0000313" key="6">
    <source>
        <dbReference type="Proteomes" id="UP000481858"/>
    </source>
</evidence>
<dbReference type="SUPFAM" id="SSF48576">
    <property type="entry name" value="Terpenoid synthases"/>
    <property type="match status" value="1"/>
</dbReference>
<dbReference type="OrthoDB" id="6486656at2759"/>
<comment type="caution">
    <text evidence="5">The sequence shown here is derived from an EMBL/GenBank/DDBJ whole genome shotgun (WGS) entry which is preliminary data.</text>
</comment>
<protein>
    <recommendedName>
        <fullName evidence="4">Terpene synthase</fullName>
        <ecNumber evidence="4">4.2.3.-</ecNumber>
    </recommendedName>
</protein>
<keyword evidence="4" id="KW-0479">Metal-binding</keyword>
<keyword evidence="4" id="KW-0456">Lyase</keyword>
<dbReference type="GO" id="GO:0010333">
    <property type="term" value="F:terpene synthase activity"/>
    <property type="evidence" value="ECO:0007669"/>
    <property type="project" value="InterPro"/>
</dbReference>
<dbReference type="InParanoid" id="A0A7C8MN20"/>
<comment type="cofactor">
    <cofactor evidence="1 4">
        <name>Mg(2+)</name>
        <dbReference type="ChEBI" id="CHEBI:18420"/>
    </cofactor>
</comment>
<comment type="similarity">
    <text evidence="2 4">Belongs to the terpene synthase family.</text>
</comment>
<proteinExistence type="inferred from homology"/>
<dbReference type="Gene3D" id="1.10.600.10">
    <property type="entry name" value="Farnesyl Diphosphate Synthase"/>
    <property type="match status" value="1"/>
</dbReference>
<dbReference type="Pfam" id="PF19086">
    <property type="entry name" value="Terpene_syn_C_2"/>
    <property type="match status" value="1"/>
</dbReference>
<dbReference type="GO" id="GO:0008299">
    <property type="term" value="P:isoprenoid biosynthetic process"/>
    <property type="evidence" value="ECO:0007669"/>
    <property type="project" value="UniProtKB-ARBA"/>
</dbReference>
<dbReference type="EMBL" id="WUBL01000195">
    <property type="protein sequence ID" value="KAF2963575.1"/>
    <property type="molecule type" value="Genomic_DNA"/>
</dbReference>
<evidence type="ECO:0000256" key="3">
    <source>
        <dbReference type="ARBA" id="ARBA00022842"/>
    </source>
</evidence>
<organism evidence="5 6">
    <name type="scientific">Xylaria multiplex</name>
    <dbReference type="NCBI Taxonomy" id="323545"/>
    <lineage>
        <taxon>Eukaryota</taxon>
        <taxon>Fungi</taxon>
        <taxon>Dikarya</taxon>
        <taxon>Ascomycota</taxon>
        <taxon>Pezizomycotina</taxon>
        <taxon>Sordariomycetes</taxon>
        <taxon>Xylariomycetidae</taxon>
        <taxon>Xylariales</taxon>
        <taxon>Xylariaceae</taxon>
        <taxon>Xylaria</taxon>
    </lineage>
</organism>
<gene>
    <name evidence="5" type="ORF">GQX73_g9998</name>
</gene>
<dbReference type="PANTHER" id="PTHR35201:SF4">
    <property type="entry name" value="BETA-PINACENE SYNTHASE-RELATED"/>
    <property type="match status" value="1"/>
</dbReference>
<dbReference type="InterPro" id="IPR008949">
    <property type="entry name" value="Isoprenoid_synthase_dom_sf"/>
</dbReference>
<evidence type="ECO:0000256" key="4">
    <source>
        <dbReference type="RuleBase" id="RU366034"/>
    </source>
</evidence>
<sequence length="291" mass="33148">MARDIDTLERVTVQIPDMFVSFLAEPPRFNPNYKQVKAKSDAWISECVFPLVHPAEVPGFSQTVFDNGELRDKPTAAAVVMQSLMSPMIDCCWQEANISGGERLPIVKVHDTVWRRLQRDSSKGIQRRFSKAMADYCAGALMHVEDLSAHKIPPTPDEMLKMRQLSAGVSPLFSLVEYAHALRIPDHVFDHPVIQEIEQLGIDFVLITNDILSYMKEEGESVPHNLVAVARMSGLQAQEAFDYIGNMLNSRYERWEKALGEMPYWGEEINKHAERYVRGVADVVRANLYWR</sequence>
<dbReference type="EC" id="4.2.3.-" evidence="4"/>
<evidence type="ECO:0000313" key="5">
    <source>
        <dbReference type="EMBL" id="KAF2963575.1"/>
    </source>
</evidence>
<dbReference type="InterPro" id="IPR034686">
    <property type="entry name" value="Terpene_cyclase-like_2"/>
</dbReference>
<evidence type="ECO:0000256" key="2">
    <source>
        <dbReference type="ARBA" id="ARBA00006333"/>
    </source>
</evidence>
<accession>A0A7C8MN20</accession>
<name>A0A7C8MN20_9PEZI</name>
<dbReference type="PANTHER" id="PTHR35201">
    <property type="entry name" value="TERPENE SYNTHASE"/>
    <property type="match status" value="1"/>
</dbReference>
<dbReference type="AlphaFoldDB" id="A0A7C8MN20"/>
<keyword evidence="6" id="KW-1185">Reference proteome</keyword>
<keyword evidence="3 4" id="KW-0460">Magnesium</keyword>
<evidence type="ECO:0000256" key="1">
    <source>
        <dbReference type="ARBA" id="ARBA00001946"/>
    </source>
</evidence>
<dbReference type="Proteomes" id="UP000481858">
    <property type="component" value="Unassembled WGS sequence"/>
</dbReference>
<reference evidence="5 6" key="1">
    <citation type="submission" date="2019-12" db="EMBL/GenBank/DDBJ databases">
        <title>Draft genome sequence of the ascomycete Xylaria multiplex DSM 110363.</title>
        <authorList>
            <person name="Buettner E."/>
            <person name="Kellner H."/>
        </authorList>
    </citation>
    <scope>NUCLEOTIDE SEQUENCE [LARGE SCALE GENOMIC DNA]</scope>
    <source>
        <strain evidence="5 6">DSM 110363</strain>
    </source>
</reference>
<dbReference type="GO" id="GO:0046872">
    <property type="term" value="F:metal ion binding"/>
    <property type="evidence" value="ECO:0007669"/>
    <property type="project" value="UniProtKB-KW"/>
</dbReference>